<dbReference type="EMBL" id="DVLC01000090">
    <property type="protein sequence ID" value="HIT47137.1"/>
    <property type="molecule type" value="Genomic_DNA"/>
</dbReference>
<reference evidence="7" key="1">
    <citation type="submission" date="2020-10" db="EMBL/GenBank/DDBJ databases">
        <authorList>
            <person name="Gilroy R."/>
        </authorList>
    </citation>
    <scope>NUCLEOTIDE SEQUENCE</scope>
    <source>
        <strain evidence="7">ChiHecec2B26-709</strain>
    </source>
</reference>
<keyword evidence="4" id="KW-0472">Membrane</keyword>
<keyword evidence="5" id="KW-0998">Cell outer membrane</keyword>
<comment type="caution">
    <text evidence="7">The sequence shown here is derived from an EMBL/GenBank/DDBJ whole genome shotgun (WGS) entry which is preliminary data.</text>
</comment>
<accession>A0A9D1KHN3</accession>
<keyword evidence="3" id="KW-0732">Signal</keyword>
<dbReference type="GO" id="GO:0009279">
    <property type="term" value="C:cell outer membrane"/>
    <property type="evidence" value="ECO:0007669"/>
    <property type="project" value="UniProtKB-SubCell"/>
</dbReference>
<dbReference type="AlphaFoldDB" id="A0A9D1KHN3"/>
<dbReference type="PROSITE" id="PS51257">
    <property type="entry name" value="PROKAR_LIPOPROTEIN"/>
    <property type="match status" value="1"/>
</dbReference>
<comment type="subcellular location">
    <subcellularLocation>
        <location evidence="1">Cell outer membrane</location>
    </subcellularLocation>
</comment>
<sequence length="683" mass="78298">MKALYKAIIGLAMAVVGFGVSSCTDPLRFGNDFLEKAPGGTVTADTVFSNAEYTRQFLAGIYSKQYYALPTNSTNDPPQCRNYWKGMVDALSDTFQLFFSNTIVGNMYYTGALTSTTDSRNNGNIYPFMNEFIWENVRNCYLLLERIDGVPGLGDDERERMKDEARCLLASTYFITFRFYGGLPLVYGTFSGDETSYEYPRATVEETVNFMVDILDTVIEGNNLPWGYPGTSDAASETGRWTLGAAMALKCKILQFAASPLFNAEEPYFEGTYTLENPLVAWYGNYDESRWIRFKDACEDFIERNAQEGEIYHMVVPAGNTQEDYRYAFRSSYLLQGSPEVIMGIRVSKSANGNDYGWFNLRTNERFSYCPTQEYVEMFPWADGRPFDWDETEAAGELDHMFIKGEKVEGEQMLQNIVYTRDPRLYETVAVNGARQTINWGDGRTSGANYELWVGGTTAGMQPINQTSHYGTGYRFLKYYAGDAFQRRFPQWVWLCLSELYLGYAEACAQTGDLPTAVEYIDKVRARVGLGGIVECNPDKDLLTDKDALIEEILRERACEFAFNDSRYFDMIRYKRADLFERTLHRLLIYRLDENGERTETQWYNVRADYTDPSDPNYYEPSHFEYEKQPITVLARYWWNENPGSEAGDVDPEVGNFDPKWYLQPFPITEVNKGYGLIQNVGW</sequence>
<evidence type="ECO:0000256" key="1">
    <source>
        <dbReference type="ARBA" id="ARBA00004442"/>
    </source>
</evidence>
<dbReference type="SUPFAM" id="SSF48452">
    <property type="entry name" value="TPR-like"/>
    <property type="match status" value="1"/>
</dbReference>
<evidence type="ECO:0000256" key="4">
    <source>
        <dbReference type="ARBA" id="ARBA00023136"/>
    </source>
</evidence>
<evidence type="ECO:0000313" key="7">
    <source>
        <dbReference type="EMBL" id="HIT47137.1"/>
    </source>
</evidence>
<dbReference type="InterPro" id="IPR012944">
    <property type="entry name" value="SusD_RagB_dom"/>
</dbReference>
<name>A0A9D1KHN3_9BACT</name>
<proteinExistence type="inferred from homology"/>
<evidence type="ECO:0000256" key="3">
    <source>
        <dbReference type="ARBA" id="ARBA00022729"/>
    </source>
</evidence>
<dbReference type="Gene3D" id="1.25.40.390">
    <property type="match status" value="1"/>
</dbReference>
<evidence type="ECO:0000259" key="6">
    <source>
        <dbReference type="Pfam" id="PF07980"/>
    </source>
</evidence>
<reference evidence="7" key="2">
    <citation type="journal article" date="2021" name="PeerJ">
        <title>Extensive microbial diversity within the chicken gut microbiome revealed by metagenomics and culture.</title>
        <authorList>
            <person name="Gilroy R."/>
            <person name="Ravi A."/>
            <person name="Getino M."/>
            <person name="Pursley I."/>
            <person name="Horton D.L."/>
            <person name="Alikhan N.F."/>
            <person name="Baker D."/>
            <person name="Gharbi K."/>
            <person name="Hall N."/>
            <person name="Watson M."/>
            <person name="Adriaenssens E.M."/>
            <person name="Foster-Nyarko E."/>
            <person name="Jarju S."/>
            <person name="Secka A."/>
            <person name="Antonio M."/>
            <person name="Oren A."/>
            <person name="Chaudhuri R.R."/>
            <person name="La Ragione R."/>
            <person name="Hildebrand F."/>
            <person name="Pallen M.J."/>
        </authorList>
    </citation>
    <scope>NUCLEOTIDE SEQUENCE</scope>
    <source>
        <strain evidence="7">ChiHecec2B26-709</strain>
    </source>
</reference>
<evidence type="ECO:0000313" key="8">
    <source>
        <dbReference type="Proteomes" id="UP000886881"/>
    </source>
</evidence>
<dbReference type="Pfam" id="PF07980">
    <property type="entry name" value="SusD_RagB"/>
    <property type="match status" value="1"/>
</dbReference>
<comment type="similarity">
    <text evidence="2">Belongs to the SusD family.</text>
</comment>
<feature type="domain" description="RagB/SusD" evidence="6">
    <location>
        <begin position="339"/>
        <end position="683"/>
    </location>
</feature>
<gene>
    <name evidence="7" type="ORF">IAC35_04695</name>
</gene>
<evidence type="ECO:0000256" key="2">
    <source>
        <dbReference type="ARBA" id="ARBA00006275"/>
    </source>
</evidence>
<dbReference type="InterPro" id="IPR011990">
    <property type="entry name" value="TPR-like_helical_dom_sf"/>
</dbReference>
<evidence type="ECO:0000256" key="5">
    <source>
        <dbReference type="ARBA" id="ARBA00023237"/>
    </source>
</evidence>
<protein>
    <submittedName>
        <fullName evidence="7">RagB/SusD family nutrient uptake outer membrane protein</fullName>
    </submittedName>
</protein>
<dbReference type="Proteomes" id="UP000886881">
    <property type="component" value="Unassembled WGS sequence"/>
</dbReference>
<organism evidence="7 8">
    <name type="scientific">Candidatus Cryptobacteroides merdipullorum</name>
    <dbReference type="NCBI Taxonomy" id="2840771"/>
    <lineage>
        <taxon>Bacteria</taxon>
        <taxon>Pseudomonadati</taxon>
        <taxon>Bacteroidota</taxon>
        <taxon>Bacteroidia</taxon>
        <taxon>Bacteroidales</taxon>
        <taxon>Candidatus Cryptobacteroides</taxon>
    </lineage>
</organism>